<dbReference type="InterPro" id="IPR054263">
    <property type="entry name" value="DUF6994"/>
</dbReference>
<dbReference type="AlphaFoldDB" id="A0A7L4USY5"/>
<reference evidence="1 2" key="1">
    <citation type="submission" date="2018-05" db="EMBL/GenBank/DDBJ databases">
        <title>Genomic Encyclopedia of Type Strains, Phase IV (KMG-IV): sequencing the most valuable type-strain genomes for metagenomic binning, comparative biology and taxonomic classification.</title>
        <authorList>
            <person name="Goeker M."/>
        </authorList>
    </citation>
    <scope>NUCLEOTIDE SEQUENCE [LARGE SCALE GENOMIC DNA]</scope>
    <source>
        <strain evidence="1 2">DSM 28579</strain>
    </source>
</reference>
<organism evidence="1 2">
    <name type="scientific">Balneicella halophila</name>
    <dbReference type="NCBI Taxonomy" id="1537566"/>
    <lineage>
        <taxon>Bacteria</taxon>
        <taxon>Pseudomonadati</taxon>
        <taxon>Bacteroidota</taxon>
        <taxon>Bacteroidia</taxon>
        <taxon>Bacteroidales</taxon>
        <taxon>Balneicellaceae</taxon>
        <taxon>Balneicella</taxon>
    </lineage>
</organism>
<gene>
    <name evidence="1" type="ORF">C7377_0691</name>
</gene>
<dbReference type="OrthoDB" id="1664004at2"/>
<sequence length="255" mass="30436">MNEIDVKFDFRQDSKCGDPDTDSQKLYNAHKFLWSKELPNGKTFLLEIKSNSYGRLIIKNNLCMNLSSDRMCPHFDGKYQNKFKGWLSEMEREELKFKVRTIGGHIVFPAHKKNGFTINQARGVNRIICDRFDLTLECIRRLYRDEESPLSKTLLNYKDFFELFVDFKGYIEFFHLKDFINQNEQIEFSLPFDNFSRPALPQTIDEYRQYKNHTINLINKRNKRILKKLMDNSIYKDCQFSTTSKNIRKKTLFPS</sequence>
<name>A0A7L4USY5_BALHA</name>
<accession>A0A7L4USY5</accession>
<dbReference type="Pfam" id="PF22507">
    <property type="entry name" value="DUF6994"/>
    <property type="match status" value="1"/>
</dbReference>
<dbReference type="Proteomes" id="UP000251835">
    <property type="component" value="Unassembled WGS sequence"/>
</dbReference>
<evidence type="ECO:0000313" key="2">
    <source>
        <dbReference type="Proteomes" id="UP000251835"/>
    </source>
</evidence>
<comment type="caution">
    <text evidence="1">The sequence shown here is derived from an EMBL/GenBank/DDBJ whole genome shotgun (WGS) entry which is preliminary data.</text>
</comment>
<protein>
    <submittedName>
        <fullName evidence="1">Uncharacterized protein</fullName>
    </submittedName>
</protein>
<dbReference type="EMBL" id="QENZ01000003">
    <property type="protein sequence ID" value="PVX52377.1"/>
    <property type="molecule type" value="Genomic_DNA"/>
</dbReference>
<evidence type="ECO:0000313" key="1">
    <source>
        <dbReference type="EMBL" id="PVX52377.1"/>
    </source>
</evidence>
<keyword evidence="2" id="KW-1185">Reference proteome</keyword>
<dbReference type="RefSeq" id="WP_116495914.1">
    <property type="nucleotide sequence ID" value="NZ_QENZ01000003.1"/>
</dbReference>
<proteinExistence type="predicted"/>